<feature type="transmembrane region" description="Helical" evidence="5">
    <location>
        <begin position="85"/>
        <end position="107"/>
    </location>
</feature>
<dbReference type="GO" id="GO:0015134">
    <property type="term" value="F:hexuronate transmembrane transporter activity"/>
    <property type="evidence" value="ECO:0007669"/>
    <property type="project" value="TreeGrafter"/>
</dbReference>
<dbReference type="InterPro" id="IPR011701">
    <property type="entry name" value="MFS"/>
</dbReference>
<evidence type="ECO:0000256" key="4">
    <source>
        <dbReference type="ARBA" id="ARBA00023136"/>
    </source>
</evidence>
<dbReference type="PANTHER" id="PTHR11662:SF285">
    <property type="entry name" value="HEXURONATE TRANSPORTER"/>
    <property type="match status" value="1"/>
</dbReference>
<organism evidence="7 8">
    <name type="scientific">Nibricoccus aquaticus</name>
    <dbReference type="NCBI Taxonomy" id="2576891"/>
    <lineage>
        <taxon>Bacteria</taxon>
        <taxon>Pseudomonadati</taxon>
        <taxon>Verrucomicrobiota</taxon>
        <taxon>Opitutia</taxon>
        <taxon>Opitutales</taxon>
        <taxon>Opitutaceae</taxon>
        <taxon>Nibricoccus</taxon>
    </lineage>
</organism>
<feature type="transmembrane region" description="Helical" evidence="5">
    <location>
        <begin position="267"/>
        <end position="284"/>
    </location>
</feature>
<gene>
    <name evidence="7" type="ORF">CMV30_06955</name>
</gene>
<dbReference type="InterPro" id="IPR050382">
    <property type="entry name" value="MFS_Na/Anion_cotransporter"/>
</dbReference>
<keyword evidence="2 5" id="KW-0812">Transmembrane</keyword>
<dbReference type="Gene3D" id="1.20.1250.20">
    <property type="entry name" value="MFS general substrate transporter like domains"/>
    <property type="match status" value="2"/>
</dbReference>
<feature type="transmembrane region" description="Helical" evidence="5">
    <location>
        <begin position="431"/>
        <end position="450"/>
    </location>
</feature>
<dbReference type="InterPro" id="IPR020846">
    <property type="entry name" value="MFS_dom"/>
</dbReference>
<dbReference type="RefSeq" id="WP_096057659.1">
    <property type="nucleotide sequence ID" value="NZ_CP023344.1"/>
</dbReference>
<proteinExistence type="predicted"/>
<evidence type="ECO:0000313" key="7">
    <source>
        <dbReference type="EMBL" id="ATC66031.1"/>
    </source>
</evidence>
<evidence type="ECO:0000313" key="8">
    <source>
        <dbReference type="Proteomes" id="UP000217265"/>
    </source>
</evidence>
<feature type="transmembrane region" description="Helical" evidence="5">
    <location>
        <begin position="16"/>
        <end position="33"/>
    </location>
</feature>
<keyword evidence="3 5" id="KW-1133">Transmembrane helix</keyword>
<evidence type="ECO:0000256" key="3">
    <source>
        <dbReference type="ARBA" id="ARBA00022989"/>
    </source>
</evidence>
<feature type="transmembrane region" description="Helical" evidence="5">
    <location>
        <begin position="206"/>
        <end position="225"/>
    </location>
</feature>
<dbReference type="EMBL" id="CP023344">
    <property type="protein sequence ID" value="ATC66031.1"/>
    <property type="molecule type" value="Genomic_DNA"/>
</dbReference>
<evidence type="ECO:0000256" key="5">
    <source>
        <dbReference type="SAM" id="Phobius"/>
    </source>
</evidence>
<comment type="subcellular location">
    <subcellularLocation>
        <location evidence="1">Membrane</location>
        <topology evidence="1">Multi-pass membrane protein</topology>
    </subcellularLocation>
</comment>
<evidence type="ECO:0000256" key="1">
    <source>
        <dbReference type="ARBA" id="ARBA00004141"/>
    </source>
</evidence>
<feature type="transmembrane region" description="Helical" evidence="5">
    <location>
        <begin position="172"/>
        <end position="194"/>
    </location>
</feature>
<name>A0A290QMX1_9BACT</name>
<feature type="domain" description="Major facilitator superfamily (MFS) profile" evidence="6">
    <location>
        <begin position="20"/>
        <end position="454"/>
    </location>
</feature>
<keyword evidence="4 5" id="KW-0472">Membrane</keyword>
<feature type="transmembrane region" description="Helical" evidence="5">
    <location>
        <begin position="337"/>
        <end position="356"/>
    </location>
</feature>
<dbReference type="PANTHER" id="PTHR11662">
    <property type="entry name" value="SOLUTE CARRIER FAMILY 17"/>
    <property type="match status" value="1"/>
</dbReference>
<dbReference type="SUPFAM" id="SSF103473">
    <property type="entry name" value="MFS general substrate transporter"/>
    <property type="match status" value="1"/>
</dbReference>
<accession>A0A290QMX1</accession>
<dbReference type="OrthoDB" id="9773404at2"/>
<dbReference type="AlphaFoldDB" id="A0A290QMX1"/>
<feature type="transmembrane region" description="Helical" evidence="5">
    <location>
        <begin position="127"/>
        <end position="151"/>
    </location>
</feature>
<dbReference type="KEGG" id="vbh:CMV30_06955"/>
<evidence type="ECO:0000256" key="2">
    <source>
        <dbReference type="ARBA" id="ARBA00022692"/>
    </source>
</evidence>
<feature type="transmembrane region" description="Helical" evidence="5">
    <location>
        <begin position="56"/>
        <end position="73"/>
    </location>
</feature>
<sequence length="456" mass="50229">MVTTDYSLPRPKQHNFRWAICTLLFFAIFINYLDRQILGILKKPLSETLGWSERDYGWITAAFSFAYAFGYLFGGRFMDRVGVRYGMPLIVALWSTAAAAHGFCAYLDIGKGFTLDYPWFSWAEKGFIVATLTLPMTAAGFMLSRIALGLTQGGVFPGSIKTVAEWFPIKERALATGLFNAGSNIGAVICLLFVPTLYEKLGWEKTFYVTAATGFVWLIAWWFLYESPDRQKRLNPVELSYIRRGQPPIEVAPPRVPWISLLRYRPVWAYIIAGILAGPAWGVYQSFMPDFLGKRFNLTLQQTGNWSALFFAIAVIGGVAGGWLAGKLLERGWTVNAARKVSLLVCALSVVPVFLAPFVDNILLVVIIVGIAGSAHQGWSANLFSVVGDTMPKETISSVVGLGGFVAFLAGGFVNGITGEILQKTGSYVPVFGYISGMYLLSLLAIQILVPRIEPK</sequence>
<dbReference type="CDD" id="cd17319">
    <property type="entry name" value="MFS_ExuT_GudP_like"/>
    <property type="match status" value="1"/>
</dbReference>
<feature type="transmembrane region" description="Helical" evidence="5">
    <location>
        <begin position="362"/>
        <end position="387"/>
    </location>
</feature>
<dbReference type="InterPro" id="IPR036259">
    <property type="entry name" value="MFS_trans_sf"/>
</dbReference>
<dbReference type="GO" id="GO:0016020">
    <property type="term" value="C:membrane"/>
    <property type="evidence" value="ECO:0007669"/>
    <property type="project" value="UniProtKB-SubCell"/>
</dbReference>
<protein>
    <submittedName>
        <fullName evidence="7">MFS transporter</fullName>
    </submittedName>
</protein>
<dbReference type="PROSITE" id="PS50850">
    <property type="entry name" value="MFS"/>
    <property type="match status" value="1"/>
</dbReference>
<dbReference type="Proteomes" id="UP000217265">
    <property type="component" value="Chromosome"/>
</dbReference>
<reference evidence="7 8" key="1">
    <citation type="submission" date="2017-09" db="EMBL/GenBank/DDBJ databases">
        <title>Complete genome sequence of Verrucomicrobial strain HZ-65, isolated from freshwater.</title>
        <authorList>
            <person name="Choi A."/>
        </authorList>
    </citation>
    <scope>NUCLEOTIDE SEQUENCE [LARGE SCALE GENOMIC DNA]</scope>
    <source>
        <strain evidence="7 8">HZ-65</strain>
    </source>
</reference>
<dbReference type="Pfam" id="PF07690">
    <property type="entry name" value="MFS_1"/>
    <property type="match status" value="1"/>
</dbReference>
<evidence type="ECO:0000259" key="6">
    <source>
        <dbReference type="PROSITE" id="PS50850"/>
    </source>
</evidence>
<keyword evidence="8" id="KW-1185">Reference proteome</keyword>
<feature type="transmembrane region" description="Helical" evidence="5">
    <location>
        <begin position="304"/>
        <end position="325"/>
    </location>
</feature>
<feature type="transmembrane region" description="Helical" evidence="5">
    <location>
        <begin position="399"/>
        <end position="419"/>
    </location>
</feature>